<evidence type="ECO:0000256" key="7">
    <source>
        <dbReference type="ARBA" id="ARBA00022670"/>
    </source>
</evidence>
<dbReference type="InterPro" id="IPR001930">
    <property type="entry name" value="Peptidase_M1"/>
</dbReference>
<accession>A0ABX0UQ02</accession>
<protein>
    <recommendedName>
        <fullName evidence="5">Aminopeptidase N</fullName>
        <ecNumber evidence="4">3.4.11.2</ecNumber>
    </recommendedName>
</protein>
<dbReference type="PANTHER" id="PTHR11533">
    <property type="entry name" value="PROTEASE M1 ZINC METALLOPROTEASE"/>
    <property type="match status" value="1"/>
</dbReference>
<reference evidence="15 16" key="1">
    <citation type="submission" date="2020-03" db="EMBL/GenBank/DDBJ databases">
        <title>Genomic Encyclopedia of Type Strains, Phase IV (KMG-IV): sequencing the most valuable type-strain genomes for metagenomic binning, comparative biology and taxonomic classification.</title>
        <authorList>
            <person name="Goeker M."/>
        </authorList>
    </citation>
    <scope>NUCLEOTIDE SEQUENCE [LARGE SCALE GENOMIC DNA]</scope>
    <source>
        <strain evidence="15 16">DSM 102865</strain>
    </source>
</reference>
<evidence type="ECO:0000256" key="4">
    <source>
        <dbReference type="ARBA" id="ARBA00012564"/>
    </source>
</evidence>
<proteinExistence type="inferred from homology"/>
<comment type="caution">
    <text evidence="15">The sequence shown here is derived from an EMBL/GenBank/DDBJ whole genome shotgun (WGS) entry which is preliminary data.</text>
</comment>
<dbReference type="CDD" id="cd09603">
    <property type="entry name" value="M1_APN_like"/>
    <property type="match status" value="1"/>
</dbReference>
<evidence type="ECO:0000313" key="15">
    <source>
        <dbReference type="EMBL" id="NIJ55066.1"/>
    </source>
</evidence>
<comment type="catalytic activity">
    <reaction evidence="1">
        <text>Release of an N-terminal amino acid, Xaa-|-Yaa- from a peptide, amide or arylamide. Xaa is preferably Ala, but may be most amino acids including Pro (slow action). When a terminal hydrophobic residue is followed by a prolyl residue, the two may be released as an intact Xaa-Pro dipeptide.</text>
        <dbReference type="EC" id="3.4.11.2"/>
    </reaction>
</comment>
<dbReference type="EC" id="3.4.11.2" evidence="4"/>
<dbReference type="Pfam" id="PF17900">
    <property type="entry name" value="Peptidase_M1_N"/>
    <property type="match status" value="1"/>
</dbReference>
<dbReference type="Pfam" id="PF01433">
    <property type="entry name" value="Peptidase_M1"/>
    <property type="match status" value="1"/>
</dbReference>
<comment type="similarity">
    <text evidence="3">Belongs to the peptidase M1 family.</text>
</comment>
<keyword evidence="6" id="KW-0031">Aminopeptidase</keyword>
<keyword evidence="10" id="KW-0862">Zinc</keyword>
<evidence type="ECO:0000313" key="16">
    <source>
        <dbReference type="Proteomes" id="UP001179181"/>
    </source>
</evidence>
<dbReference type="Proteomes" id="UP001179181">
    <property type="component" value="Unassembled WGS sequence"/>
</dbReference>
<keyword evidence="9" id="KW-0378">Hydrolase</keyword>
<gene>
    <name evidence="15" type="ORF">FHS68_004253</name>
</gene>
<dbReference type="NCBIfam" id="TIGR04183">
    <property type="entry name" value="Por_Secre_tail"/>
    <property type="match status" value="1"/>
</dbReference>
<feature type="domain" description="Peptidase M1 membrane alanine aminopeptidase" evidence="12">
    <location>
        <begin position="321"/>
        <end position="468"/>
    </location>
</feature>
<feature type="domain" description="Aminopeptidase N-like N-terminal" evidence="13">
    <location>
        <begin position="61"/>
        <end position="235"/>
    </location>
</feature>
<organism evidence="15 16">
    <name type="scientific">Dyadobacter arcticus</name>
    <dbReference type="NCBI Taxonomy" id="1078754"/>
    <lineage>
        <taxon>Bacteria</taxon>
        <taxon>Pseudomonadati</taxon>
        <taxon>Bacteroidota</taxon>
        <taxon>Cytophagia</taxon>
        <taxon>Cytophagales</taxon>
        <taxon>Spirosomataceae</taxon>
        <taxon>Dyadobacter</taxon>
    </lineage>
</organism>
<evidence type="ECO:0000256" key="5">
    <source>
        <dbReference type="ARBA" id="ARBA00015611"/>
    </source>
</evidence>
<dbReference type="Gene3D" id="2.60.40.1730">
    <property type="entry name" value="tricorn interacting facor f3 domain"/>
    <property type="match status" value="1"/>
</dbReference>
<evidence type="ECO:0000256" key="8">
    <source>
        <dbReference type="ARBA" id="ARBA00022723"/>
    </source>
</evidence>
<evidence type="ECO:0000256" key="10">
    <source>
        <dbReference type="ARBA" id="ARBA00022833"/>
    </source>
</evidence>
<keyword evidence="7" id="KW-0645">Protease</keyword>
<keyword evidence="16" id="KW-1185">Reference proteome</keyword>
<feature type="domain" description="Secretion system C-terminal sorting" evidence="14">
    <location>
        <begin position="674"/>
        <end position="741"/>
    </location>
</feature>
<name>A0ABX0UQ02_9BACT</name>
<dbReference type="InterPro" id="IPR050344">
    <property type="entry name" value="Peptidase_M1_aminopeptidases"/>
</dbReference>
<evidence type="ECO:0000256" key="1">
    <source>
        <dbReference type="ARBA" id="ARBA00000098"/>
    </source>
</evidence>
<dbReference type="PRINTS" id="PR00756">
    <property type="entry name" value="ALADIPTASE"/>
</dbReference>
<sequence>MKPSLLLLVLITFSRTYAQKSEIFKGIGEIAEMEMRSHRNVIDASRIGSLTGASTNFDVKYYRCEWNVDPNIWQIAGKITTHFVMKSTDHVIAFDLADNLTVSTVEQRNISLPFTRSNNTITITFPASIPVDVKDSVSISYSGVPSSADAYFVTSTHGSGATLAPIMWTLSEPYGARNWWPCKNGLDDKADSIDVYITYPSAYKAASNGILTNETVAAGKRTSYWKHRYPIASYLVCFAVTNYLVFDHSLDILGDNVKMQTFCYPESQATFEAGGMAALNQIDFFSNLFEKYPFRKEKYGHVQFGYGGGMEHQTASFMGSMNESLMAHELAHQWFGDKITCGSWEDIWLNEGFATHLASMFMENKYPATAITNRKSEITFITSNTAGSVRVSDVNNINRIFNQRLSYYKGSHLLFMLRWILGEAVFKTAIKNYLQDPAIAYGFATTAMLKNHLETASGKNLNYFFDQWFTGEGFPTYHIDWYPSNNTVEVKLNQTTSHPSVGFFQLPVPLLFRNSVTNEEKLVTLNNISNGQVFSENLGFTADQVIFDPEAWLISRNNVLTKVSSSLPVTFSNFNAACSDNDVEVKWETSEEVNAAYFEVQKSSDAIQWYAIGQVEAAGNSQTKMVYSFNDIGAGTKQSYYRIAEKDYDGKEQYTRIVSSSCGNVSRLNVVLAPNPVKDRLIFNVDNQPENLSGSVYGINGIVADPRLSGLIIRDHNEIDVARLPSGLYILKLISKDQKTATSTRFLKE</sequence>
<evidence type="ECO:0000259" key="14">
    <source>
        <dbReference type="Pfam" id="PF18962"/>
    </source>
</evidence>
<keyword evidence="11" id="KW-0482">Metalloprotease</keyword>
<dbReference type="Gene3D" id="1.10.390.10">
    <property type="entry name" value="Neutral Protease Domain 2"/>
    <property type="match status" value="1"/>
</dbReference>
<dbReference type="PANTHER" id="PTHR11533:SF174">
    <property type="entry name" value="PUROMYCIN-SENSITIVE AMINOPEPTIDASE-RELATED"/>
    <property type="match status" value="1"/>
</dbReference>
<evidence type="ECO:0000259" key="12">
    <source>
        <dbReference type="Pfam" id="PF01433"/>
    </source>
</evidence>
<evidence type="ECO:0000256" key="6">
    <source>
        <dbReference type="ARBA" id="ARBA00022438"/>
    </source>
</evidence>
<dbReference type="InterPro" id="IPR026444">
    <property type="entry name" value="Secre_tail"/>
</dbReference>
<dbReference type="EMBL" id="JAASQJ010000004">
    <property type="protein sequence ID" value="NIJ55066.1"/>
    <property type="molecule type" value="Genomic_DNA"/>
</dbReference>
<comment type="cofactor">
    <cofactor evidence="2">
        <name>Zn(2+)</name>
        <dbReference type="ChEBI" id="CHEBI:29105"/>
    </cofactor>
</comment>
<evidence type="ECO:0000256" key="2">
    <source>
        <dbReference type="ARBA" id="ARBA00001947"/>
    </source>
</evidence>
<dbReference type="RefSeq" id="WP_167274298.1">
    <property type="nucleotide sequence ID" value="NZ_JAASQJ010000004.1"/>
</dbReference>
<keyword evidence="8" id="KW-0479">Metal-binding</keyword>
<dbReference type="InterPro" id="IPR027268">
    <property type="entry name" value="Peptidase_M4/M1_CTD_sf"/>
</dbReference>
<dbReference type="InterPro" id="IPR045357">
    <property type="entry name" value="Aminopeptidase_N-like_N"/>
</dbReference>
<dbReference type="InterPro" id="IPR014782">
    <property type="entry name" value="Peptidase_M1_dom"/>
</dbReference>
<evidence type="ECO:0000256" key="3">
    <source>
        <dbReference type="ARBA" id="ARBA00010136"/>
    </source>
</evidence>
<dbReference type="Pfam" id="PF18962">
    <property type="entry name" value="Por_Secre_tail"/>
    <property type="match status" value="1"/>
</dbReference>
<evidence type="ECO:0000256" key="11">
    <source>
        <dbReference type="ARBA" id="ARBA00023049"/>
    </source>
</evidence>
<dbReference type="SUPFAM" id="SSF55486">
    <property type="entry name" value="Metalloproteases ('zincins'), catalytic domain"/>
    <property type="match status" value="1"/>
</dbReference>
<dbReference type="InterPro" id="IPR042097">
    <property type="entry name" value="Aminopeptidase_N-like_N_sf"/>
</dbReference>
<evidence type="ECO:0000256" key="9">
    <source>
        <dbReference type="ARBA" id="ARBA00022801"/>
    </source>
</evidence>
<dbReference type="SUPFAM" id="SSF63737">
    <property type="entry name" value="Leukotriene A4 hydrolase N-terminal domain"/>
    <property type="match status" value="1"/>
</dbReference>
<evidence type="ECO:0000259" key="13">
    <source>
        <dbReference type="Pfam" id="PF17900"/>
    </source>
</evidence>